<comment type="caution">
    <text evidence="1">The sequence shown here is derived from an EMBL/GenBank/DDBJ whole genome shotgun (WGS) entry which is preliminary data.</text>
</comment>
<dbReference type="RefSeq" id="WP_201637526.1">
    <property type="nucleotide sequence ID" value="NZ_JAEQNB010000006.1"/>
</dbReference>
<sequence>MKIRKFWKRILLTLLVVLVATDLTLWWNAKVPLSDRLYRVVSGAPEIHLDGALLYYEGRLDNSAVVEYRPSDEGLYLYKSFDIPDGQVPPYYYKLGMDNFVGFKYSKMHRPFGMQ</sequence>
<gene>
    <name evidence="1" type="ORF">JJB07_18315</name>
</gene>
<evidence type="ECO:0000313" key="2">
    <source>
        <dbReference type="Proteomes" id="UP000602284"/>
    </source>
</evidence>
<organism evidence="1 2">
    <name type="scientific">Tumebacillus amylolyticus</name>
    <dbReference type="NCBI Taxonomy" id="2801339"/>
    <lineage>
        <taxon>Bacteria</taxon>
        <taxon>Bacillati</taxon>
        <taxon>Bacillota</taxon>
        <taxon>Bacilli</taxon>
        <taxon>Bacillales</taxon>
        <taxon>Alicyclobacillaceae</taxon>
        <taxon>Tumebacillus</taxon>
    </lineage>
</organism>
<reference evidence="1 2" key="1">
    <citation type="submission" date="2021-01" db="EMBL/GenBank/DDBJ databases">
        <title>Tumebacillus sp. strain ITR2 16S ribosomal RNA gene Genome sequencing and assembly.</title>
        <authorList>
            <person name="Kang M."/>
        </authorList>
    </citation>
    <scope>NUCLEOTIDE SEQUENCE [LARGE SCALE GENOMIC DNA]</scope>
    <source>
        <strain evidence="1 2">ITR2</strain>
    </source>
</reference>
<name>A0ABS1JE40_9BACL</name>
<dbReference type="Proteomes" id="UP000602284">
    <property type="component" value="Unassembled WGS sequence"/>
</dbReference>
<evidence type="ECO:0000313" key="1">
    <source>
        <dbReference type="EMBL" id="MBL0388562.1"/>
    </source>
</evidence>
<dbReference type="EMBL" id="JAEQNB010000006">
    <property type="protein sequence ID" value="MBL0388562.1"/>
    <property type="molecule type" value="Genomic_DNA"/>
</dbReference>
<keyword evidence="2" id="KW-1185">Reference proteome</keyword>
<proteinExistence type="predicted"/>
<protein>
    <submittedName>
        <fullName evidence="1">Uncharacterized protein</fullName>
    </submittedName>
</protein>
<accession>A0ABS1JE40</accession>